<sequence>MGHGLLDNVTIAAPRFVRPLLEIGGAHRGEIRISPSPVDYVGADGAEALAEIVTQWARDVPVVVFTPVPRGFVMSEIGGFDAIVEQHRSCVERAATMCMGLAQVCTLDSAGVSAFDAIVGETYGVRDGAFRIYLPEVDPATDLAWRHRYSPLNRYLRTYASAGRMINRSIGFRAGARMAPKSYDLVSRLLTGSTSSEFEELLDMVDKENQALRSTAQTLDQRYQDLIDEVQQLESDNNRLRADLVVARKQLGLAGAVLWTGHAEEMTAAESLRLPEGADSPSDAFRQAREYLGEFLSIPDGVGVELDNLDASVESRAWGATAWRAFVSLYSYGQAMAVDPDVGSFWTWCETSGNPHVWTASTKKLAMKESASVNRSEKLRAKRYFPVDPAVDAGGKRYMEAHIKIAEGGGPLAPRIYFCAVHDPAKVHVGYFGPHSKVPNTLN</sequence>
<reference evidence="2" key="1">
    <citation type="submission" date="2023-02" db="EMBL/GenBank/DDBJ databases">
        <title>Actinokineospora globicatena NBRC 15670.</title>
        <authorList>
            <person name="Ichikawa N."/>
            <person name="Sato H."/>
            <person name="Tonouchi N."/>
        </authorList>
    </citation>
    <scope>NUCLEOTIDE SEQUENCE</scope>
    <source>
        <strain evidence="2">NBRC 15670</strain>
    </source>
</reference>
<keyword evidence="3" id="KW-1185">Reference proteome</keyword>
<dbReference type="EMBL" id="BSSD01000010">
    <property type="protein sequence ID" value="GLW94796.1"/>
    <property type="molecule type" value="Genomic_DNA"/>
</dbReference>
<dbReference type="AlphaFoldDB" id="A0A9W6QRI0"/>
<dbReference type="Proteomes" id="UP001165042">
    <property type="component" value="Unassembled WGS sequence"/>
</dbReference>
<evidence type="ECO:0000313" key="2">
    <source>
        <dbReference type="EMBL" id="GLW94796.1"/>
    </source>
</evidence>
<name>A0A9W6QRI0_9PSEU</name>
<evidence type="ECO:0000256" key="1">
    <source>
        <dbReference type="SAM" id="Coils"/>
    </source>
</evidence>
<proteinExistence type="predicted"/>
<comment type="caution">
    <text evidence="2">The sequence shown here is derived from an EMBL/GenBank/DDBJ whole genome shotgun (WGS) entry which is preliminary data.</text>
</comment>
<accession>A0A9W6QRI0</accession>
<keyword evidence="1" id="KW-0175">Coiled coil</keyword>
<feature type="coiled-coil region" evidence="1">
    <location>
        <begin position="209"/>
        <end position="250"/>
    </location>
</feature>
<gene>
    <name evidence="2" type="ORF">Aglo03_56120</name>
</gene>
<evidence type="ECO:0000313" key="3">
    <source>
        <dbReference type="Proteomes" id="UP001165042"/>
    </source>
</evidence>
<protein>
    <submittedName>
        <fullName evidence="2">Uncharacterized protein</fullName>
    </submittedName>
</protein>
<organism evidence="2 3">
    <name type="scientific">Actinokineospora globicatena</name>
    <dbReference type="NCBI Taxonomy" id="103729"/>
    <lineage>
        <taxon>Bacteria</taxon>
        <taxon>Bacillati</taxon>
        <taxon>Actinomycetota</taxon>
        <taxon>Actinomycetes</taxon>
        <taxon>Pseudonocardiales</taxon>
        <taxon>Pseudonocardiaceae</taxon>
        <taxon>Actinokineospora</taxon>
    </lineage>
</organism>